<comment type="caution">
    <text evidence="1">The sequence shown here is derived from an EMBL/GenBank/DDBJ whole genome shotgun (WGS) entry which is preliminary data.</text>
</comment>
<name>A0ABQ6ZBH0_9GAMM</name>
<keyword evidence="2" id="KW-1185">Reference proteome</keyword>
<evidence type="ECO:0000313" key="2">
    <source>
        <dbReference type="Proteomes" id="UP000788419"/>
    </source>
</evidence>
<dbReference type="PANTHER" id="PTHR33973:SF4">
    <property type="entry name" value="OS07G0153300 PROTEIN"/>
    <property type="match status" value="1"/>
</dbReference>
<accession>A0ABQ6ZBH0</accession>
<dbReference type="PANTHER" id="PTHR33973">
    <property type="entry name" value="OS07G0153300 PROTEIN"/>
    <property type="match status" value="1"/>
</dbReference>
<proteinExistence type="predicted"/>
<reference evidence="1 2" key="1">
    <citation type="submission" date="2017-10" db="EMBL/GenBank/DDBJ databases">
        <title>Whole genome sequencing of members of genus Pseudoxanthomonas.</title>
        <authorList>
            <person name="Kumar S."/>
            <person name="Bansal K."/>
            <person name="Kaur A."/>
            <person name="Patil P."/>
            <person name="Sharma S."/>
            <person name="Patil P.B."/>
        </authorList>
    </citation>
    <scope>NUCLEOTIDE SEQUENCE [LARGE SCALE GENOMIC DNA]</scope>
    <source>
        <strain evidence="1 2">DSM 17801</strain>
    </source>
</reference>
<sequence length="272" mass="31301">MSVLHSAVFEGRVAHRRHQPRVHAFGYRIAQLYLDLDEVDHVFDGRWLWSARGRSLAEWRRSDYLAPATRPLRDAVLDQVERASGKRPAGAVRMLCHPRYAGYVFNPVTFYYCHAAADAGGALEAVVAEITNTPWRERHAYVLPVATAERCGASLRWRFDKAFHVSPFMAMARRYDWKFSEPGEDLRVHMQVSEGDSREFDASLRLHRRALDGAALARMLWRYPLMTAQVVGAIHWQALRLWLKRTPVHDHPRLHAVERLPAPDPTDRGAHR</sequence>
<dbReference type="EMBL" id="PDWN01000001">
    <property type="protein sequence ID" value="KAF1697441.1"/>
    <property type="molecule type" value="Genomic_DNA"/>
</dbReference>
<gene>
    <name evidence="1" type="ORF">CSC65_00795</name>
</gene>
<dbReference type="Proteomes" id="UP000788419">
    <property type="component" value="Unassembled WGS sequence"/>
</dbReference>
<dbReference type="InterPro" id="IPR010775">
    <property type="entry name" value="DUF1365"/>
</dbReference>
<organism evidence="1 2">
    <name type="scientific">Pseudoxanthomonas daejeonensis</name>
    <dbReference type="NCBI Taxonomy" id="266062"/>
    <lineage>
        <taxon>Bacteria</taxon>
        <taxon>Pseudomonadati</taxon>
        <taxon>Pseudomonadota</taxon>
        <taxon>Gammaproteobacteria</taxon>
        <taxon>Lysobacterales</taxon>
        <taxon>Lysobacteraceae</taxon>
        <taxon>Pseudoxanthomonas</taxon>
    </lineage>
</organism>
<dbReference type="RefSeq" id="WP_425501284.1">
    <property type="nucleotide sequence ID" value="NZ_PDWN01000001.1"/>
</dbReference>
<dbReference type="Pfam" id="PF07103">
    <property type="entry name" value="DUF1365"/>
    <property type="match status" value="1"/>
</dbReference>
<protein>
    <submittedName>
        <fullName evidence="1">Chromosome partitioning protein ParA</fullName>
    </submittedName>
</protein>
<evidence type="ECO:0000313" key="1">
    <source>
        <dbReference type="EMBL" id="KAF1697441.1"/>
    </source>
</evidence>